<keyword evidence="1" id="KW-0812">Transmembrane</keyword>
<keyword evidence="1" id="KW-0472">Membrane</keyword>
<comment type="caution">
    <text evidence="2">The sequence shown here is derived from an EMBL/GenBank/DDBJ whole genome shotgun (WGS) entry which is preliminary data.</text>
</comment>
<evidence type="ECO:0000256" key="1">
    <source>
        <dbReference type="SAM" id="Phobius"/>
    </source>
</evidence>
<organism evidence="2 3">
    <name type="scientific">Olleya marilimosa</name>
    <dbReference type="NCBI Taxonomy" id="272164"/>
    <lineage>
        <taxon>Bacteria</taxon>
        <taxon>Pseudomonadati</taxon>
        <taxon>Bacteroidota</taxon>
        <taxon>Flavobacteriia</taxon>
        <taxon>Flavobacteriales</taxon>
        <taxon>Flavobacteriaceae</taxon>
    </lineage>
</organism>
<reference evidence="2 3" key="1">
    <citation type="submission" date="2020-09" db="EMBL/GenBank/DDBJ databases">
        <title>Bacillus nautilus sp. nov., Chryseoglobus crepusculi sp. nov, and Psychrobacter noctis sp. nov., isolated from deep-sea sponges from the equatorial Atlantic.</title>
        <authorList>
            <person name="Stennett H.L."/>
            <person name="Williams S.E."/>
        </authorList>
    </citation>
    <scope>NUCLEOTIDE SEQUENCE [LARGE SCALE GENOMIC DNA]</scope>
    <source>
        <strain evidence="2 3">28M-24</strain>
    </source>
</reference>
<gene>
    <name evidence="2" type="ORF">IEG06_01520</name>
</gene>
<feature type="transmembrane region" description="Helical" evidence="1">
    <location>
        <begin position="60"/>
        <end position="83"/>
    </location>
</feature>
<keyword evidence="3" id="KW-1185">Reference proteome</keyword>
<dbReference type="EMBL" id="JACXXH010000001">
    <property type="protein sequence ID" value="MBD3862112.1"/>
    <property type="molecule type" value="Genomic_DNA"/>
</dbReference>
<feature type="transmembrane region" description="Helical" evidence="1">
    <location>
        <begin position="120"/>
        <end position="142"/>
    </location>
</feature>
<keyword evidence="1" id="KW-1133">Transmembrane helix</keyword>
<evidence type="ECO:0000313" key="2">
    <source>
        <dbReference type="EMBL" id="MBD3862112.1"/>
    </source>
</evidence>
<proteinExistence type="predicted"/>
<dbReference type="Proteomes" id="UP000627521">
    <property type="component" value="Unassembled WGS sequence"/>
</dbReference>
<name>A0ABR8LPI1_9FLAO</name>
<accession>A0ABR8LPI1</accession>
<protein>
    <submittedName>
        <fullName evidence="2">Uncharacterized protein</fullName>
    </submittedName>
</protein>
<evidence type="ECO:0000313" key="3">
    <source>
        <dbReference type="Proteomes" id="UP000627521"/>
    </source>
</evidence>
<feature type="transmembrane region" description="Helical" evidence="1">
    <location>
        <begin position="21"/>
        <end position="40"/>
    </location>
</feature>
<dbReference type="RefSeq" id="WP_028282006.1">
    <property type="nucleotide sequence ID" value="NZ_CAXBHU010000001.1"/>
</dbReference>
<sequence length="209" mass="23838">MSNKTNDGKLSQIGLQDYLSIGYLFLLILGVVYESIYYKFLGINILEYSSVLDVLISPIAVMTGNLILGLAVIFSMVMAYFMVKITPKYYKWLSKKPKYQSGKNKLKLEKAQTKIKAKDAVITMIAFYVFSVFIGLGIGSGYKTNKRVETNDYKITHKLIFEDGLTQDIKMLGKNSLYVFYVLKDDKEVIISPIEGNIKMIKKFKKEKN</sequence>